<feature type="domain" description="Glucose-methanol-choline oxidoreductase N-terminal" evidence="8">
    <location>
        <begin position="40"/>
        <end position="350"/>
    </location>
</feature>
<dbReference type="PANTHER" id="PTHR11552">
    <property type="entry name" value="GLUCOSE-METHANOL-CHOLINE GMC OXIDOREDUCTASE"/>
    <property type="match status" value="1"/>
</dbReference>
<keyword evidence="3" id="KW-0285">Flavoprotein</keyword>
<keyword evidence="11" id="KW-1185">Reference proteome</keyword>
<protein>
    <submittedName>
        <fullName evidence="10">Uncharacterized protein</fullName>
    </submittedName>
</protein>
<dbReference type="SUPFAM" id="SSF54373">
    <property type="entry name" value="FAD-linked reductases, C-terminal domain"/>
    <property type="match status" value="1"/>
</dbReference>
<feature type="active site" description="Proton donor" evidence="5">
    <location>
        <position position="547"/>
    </location>
</feature>
<evidence type="ECO:0000256" key="2">
    <source>
        <dbReference type="ARBA" id="ARBA00010790"/>
    </source>
</evidence>
<proteinExistence type="inferred from homology"/>
<evidence type="ECO:0000313" key="10">
    <source>
        <dbReference type="EMBL" id="KAK5948502.1"/>
    </source>
</evidence>
<evidence type="ECO:0000259" key="9">
    <source>
        <dbReference type="Pfam" id="PF05199"/>
    </source>
</evidence>
<evidence type="ECO:0000256" key="1">
    <source>
        <dbReference type="ARBA" id="ARBA00001974"/>
    </source>
</evidence>
<feature type="domain" description="Glucose-methanol-choline oxidoreductase C-terminal" evidence="9">
    <location>
        <begin position="461"/>
        <end position="599"/>
    </location>
</feature>
<evidence type="ECO:0000256" key="4">
    <source>
        <dbReference type="ARBA" id="ARBA00022827"/>
    </source>
</evidence>
<dbReference type="InterPro" id="IPR000172">
    <property type="entry name" value="GMC_OxRdtase_N"/>
</dbReference>
<comment type="similarity">
    <text evidence="2">Belongs to the GMC oxidoreductase family.</text>
</comment>
<dbReference type="Pfam" id="PF00732">
    <property type="entry name" value="GMC_oxred_N"/>
    <property type="match status" value="1"/>
</dbReference>
<feature type="binding site" evidence="6">
    <location>
        <begin position="131"/>
        <end position="134"/>
    </location>
    <ligand>
        <name>FAD</name>
        <dbReference type="ChEBI" id="CHEBI:57692"/>
    </ligand>
</feature>
<evidence type="ECO:0000256" key="7">
    <source>
        <dbReference type="SAM" id="SignalP"/>
    </source>
</evidence>
<dbReference type="AlphaFoldDB" id="A0AAN8IHX0"/>
<evidence type="ECO:0000256" key="3">
    <source>
        <dbReference type="ARBA" id="ARBA00022630"/>
    </source>
</evidence>
<evidence type="ECO:0000256" key="6">
    <source>
        <dbReference type="PIRSR" id="PIRSR000137-2"/>
    </source>
</evidence>
<dbReference type="PANTHER" id="PTHR11552:SF147">
    <property type="entry name" value="CHOLINE DEHYDROGENASE, MITOCHONDRIAL"/>
    <property type="match status" value="1"/>
</dbReference>
<accession>A0AAN8IHX0</accession>
<dbReference type="GO" id="GO:0050660">
    <property type="term" value="F:flavin adenine dinucleotide binding"/>
    <property type="evidence" value="ECO:0007669"/>
    <property type="project" value="InterPro"/>
</dbReference>
<organism evidence="10 11">
    <name type="scientific">Knufia fluminis</name>
    <dbReference type="NCBI Taxonomy" id="191047"/>
    <lineage>
        <taxon>Eukaryota</taxon>
        <taxon>Fungi</taxon>
        <taxon>Dikarya</taxon>
        <taxon>Ascomycota</taxon>
        <taxon>Pezizomycotina</taxon>
        <taxon>Eurotiomycetes</taxon>
        <taxon>Chaetothyriomycetidae</taxon>
        <taxon>Chaetothyriales</taxon>
        <taxon>Trichomeriaceae</taxon>
        <taxon>Knufia</taxon>
    </lineage>
</organism>
<feature type="signal peptide" evidence="7">
    <location>
        <begin position="1"/>
        <end position="27"/>
    </location>
</feature>
<evidence type="ECO:0000256" key="5">
    <source>
        <dbReference type="PIRSR" id="PIRSR000137-1"/>
    </source>
</evidence>
<dbReference type="InterPro" id="IPR036188">
    <property type="entry name" value="FAD/NAD-bd_sf"/>
</dbReference>
<reference evidence="10 11" key="1">
    <citation type="submission" date="2022-12" db="EMBL/GenBank/DDBJ databases">
        <title>Genomic features and morphological characterization of a novel Knufia sp. strain isolated from spacecraft assembly facility.</title>
        <authorList>
            <person name="Teixeira M."/>
            <person name="Chander A.M."/>
            <person name="Stajich J.E."/>
            <person name="Venkateswaran K."/>
        </authorList>
    </citation>
    <scope>NUCLEOTIDE SEQUENCE [LARGE SCALE GENOMIC DNA]</scope>
    <source>
        <strain evidence="10 11">FJI-L2-BK-P2</strain>
    </source>
</reference>
<dbReference type="InterPro" id="IPR007867">
    <property type="entry name" value="GMC_OxRtase_C"/>
</dbReference>
<dbReference type="InterPro" id="IPR012132">
    <property type="entry name" value="GMC_OxRdtase"/>
</dbReference>
<dbReference type="Pfam" id="PF05199">
    <property type="entry name" value="GMC_oxred_C"/>
    <property type="match status" value="1"/>
</dbReference>
<feature type="binding site" evidence="6">
    <location>
        <position position="268"/>
    </location>
    <ligand>
        <name>FAD</name>
        <dbReference type="ChEBI" id="CHEBI:57692"/>
    </ligand>
</feature>
<comment type="caution">
    <text evidence="10">The sequence shown here is derived from an EMBL/GenBank/DDBJ whole genome shotgun (WGS) entry which is preliminary data.</text>
</comment>
<keyword evidence="4 6" id="KW-0274">FAD</keyword>
<evidence type="ECO:0000313" key="11">
    <source>
        <dbReference type="Proteomes" id="UP001316803"/>
    </source>
</evidence>
<gene>
    <name evidence="10" type="ORF">OHC33_010536</name>
</gene>
<sequence length="612" mass="66639">MVKLLASVLSSLSAICVLFASSSSAESAWDEWHTDGGSPYDFVIVGGLSTGGTAGLALAARLSENPDQTVLVLEGGEQPDVVANYRTPGAALNLLGTVIDSGFVSIPQVTLKDRQITYHRGRTSGGSSAINGMVYGRGSSSIYNKWQELGNANWSWTDVFPLFRKSTSFLPQNLNDMDFFTYDPASFGNGPVPLTYPPWYPESSVSFIEAIGAIGVEPVQELTLGTNVGIKQIPNTITSDYQRSSSYNNYFEQAKSRPNLELRMLSQVRQIILEQQGSNFVATGVVYTDLAGGSTRNITAKKEVILSAGCHQTPQLLMLSGIGPQEILSTNGIPIYVANPNVGQNMQDHFYYSINVRVQEAASTEFLINDISRMQVAGQEYQQSHTGPLSYPGSGSTHGFQKLSKGELESLNATELIGSREDQAHIEYYWEPTFFPLLPTPQYAPRKNESYFSLTAGVLAPVARGNVSLQSNQIIDSPAINLNYMGAETDRRIAIEAFKRMRSILQQPQIQQWTIGPAGGEVSPGPAVQTDEEILEYILDTATTAYHAVGTCQMLPQDQGGVVDDRLRVYGVKGLRVVDSSIFPVVPDDHIMGPVYMVAEKAAIVIMEDWGL</sequence>
<dbReference type="Gene3D" id="3.30.560.10">
    <property type="entry name" value="Glucose Oxidase, domain 3"/>
    <property type="match status" value="1"/>
</dbReference>
<dbReference type="SUPFAM" id="SSF51905">
    <property type="entry name" value="FAD/NAD(P)-binding domain"/>
    <property type="match status" value="1"/>
</dbReference>
<comment type="cofactor">
    <cofactor evidence="1 6">
        <name>FAD</name>
        <dbReference type="ChEBI" id="CHEBI:57692"/>
    </cofactor>
</comment>
<dbReference type="EMBL" id="JAKLMC020000047">
    <property type="protein sequence ID" value="KAK5948502.1"/>
    <property type="molecule type" value="Genomic_DNA"/>
</dbReference>
<dbReference type="GO" id="GO:0016614">
    <property type="term" value="F:oxidoreductase activity, acting on CH-OH group of donors"/>
    <property type="evidence" value="ECO:0007669"/>
    <property type="project" value="InterPro"/>
</dbReference>
<evidence type="ECO:0000259" key="8">
    <source>
        <dbReference type="Pfam" id="PF00732"/>
    </source>
</evidence>
<dbReference type="PIRSF" id="PIRSF000137">
    <property type="entry name" value="Alcohol_oxidase"/>
    <property type="match status" value="1"/>
</dbReference>
<feature type="chain" id="PRO_5042832970" evidence="7">
    <location>
        <begin position="28"/>
        <end position="612"/>
    </location>
</feature>
<dbReference type="Gene3D" id="3.50.50.60">
    <property type="entry name" value="FAD/NAD(P)-binding domain"/>
    <property type="match status" value="1"/>
</dbReference>
<dbReference type="Proteomes" id="UP001316803">
    <property type="component" value="Unassembled WGS sequence"/>
</dbReference>
<name>A0AAN8IHX0_9EURO</name>
<feature type="active site" description="Proton acceptor" evidence="5">
    <location>
        <position position="590"/>
    </location>
</feature>
<keyword evidence="7" id="KW-0732">Signal</keyword>